<dbReference type="RefSeq" id="WP_214441751.1">
    <property type="nucleotide sequence ID" value="NZ_JAECZB010000096.1"/>
</dbReference>
<proteinExistence type="predicted"/>
<keyword evidence="3 7" id="KW-0597">Phosphoprotein</keyword>
<dbReference type="CDD" id="cd00082">
    <property type="entry name" value="HisKA"/>
    <property type="match status" value="1"/>
</dbReference>
<dbReference type="Pfam" id="PF00072">
    <property type="entry name" value="Response_reg"/>
    <property type="match status" value="1"/>
</dbReference>
<name>A0A8J7L569_9CYAN</name>
<feature type="modified residue" description="4-aspartylphosphate" evidence="7">
    <location>
        <position position="57"/>
    </location>
</feature>
<dbReference type="EC" id="2.7.13.3" evidence="2"/>
<dbReference type="EMBL" id="JAECZB010000096">
    <property type="protein sequence ID" value="MBH8555536.1"/>
    <property type="molecule type" value="Genomic_DNA"/>
</dbReference>
<dbReference type="GO" id="GO:0000155">
    <property type="term" value="F:phosphorelay sensor kinase activity"/>
    <property type="evidence" value="ECO:0007669"/>
    <property type="project" value="InterPro"/>
</dbReference>
<keyword evidence="4" id="KW-0808">Transferase</keyword>
<reference evidence="10 11" key="1">
    <citation type="journal article" date="2021" name="Int. J. Syst. Evol. Microbiol.">
        <title>Amazonocrinis nigriterrae gen. nov., sp. nov., Atlanticothrix silvestris gen. nov., sp. nov. and Dendronalium phyllosphericum gen. nov., sp. nov., nostocacean cyanobacteria from Brazilian environments.</title>
        <authorList>
            <person name="Alvarenga D.O."/>
            <person name="Andreote A.P.D."/>
            <person name="Branco L.H.Z."/>
            <person name="Delbaje E."/>
            <person name="Cruz R.B."/>
            <person name="Varani A.M."/>
            <person name="Fiore M.F."/>
        </authorList>
    </citation>
    <scope>NUCLEOTIDE SEQUENCE [LARGE SCALE GENOMIC DNA]</scope>
    <source>
        <strain evidence="10 11">CENA357</strain>
    </source>
</reference>
<evidence type="ECO:0000256" key="1">
    <source>
        <dbReference type="ARBA" id="ARBA00000085"/>
    </source>
</evidence>
<feature type="domain" description="Response regulatory" evidence="9">
    <location>
        <begin position="8"/>
        <end position="124"/>
    </location>
</feature>
<dbReference type="InterPro" id="IPR001789">
    <property type="entry name" value="Sig_transdc_resp-reg_receiver"/>
</dbReference>
<evidence type="ECO:0000256" key="2">
    <source>
        <dbReference type="ARBA" id="ARBA00012438"/>
    </source>
</evidence>
<keyword evidence="11" id="KW-1185">Reference proteome</keyword>
<dbReference type="InterPro" id="IPR036097">
    <property type="entry name" value="HisK_dim/P_sf"/>
</dbReference>
<dbReference type="InterPro" id="IPR036890">
    <property type="entry name" value="HATPase_C_sf"/>
</dbReference>
<sequence length="415" mass="46327">MKNIPNNSILIVDDIPTNIKVLFEILNQAGFRVSVAKNGKSALEKVQETLPNLILLDVMMPGIDGFETCRRLKHNPKTKDIPVIFMTALSETVDKVKGLQIGAVDYITKPIEHEEVLARINVHLELRRTQLKLVQEEKMSSLGQLVAGIAHEINNPVNFISGNLIHAQKYIEDLLKLLHLYEIYTPHPIPEIQAYSTKIELEFLKQDLPQLLSSMTMGTERVENIARSLRLFSRLDETALQLVQLHDGIDSTLIILGSRIKATSLRPNINVVKEYGDLPLVECYAGKLNQVFMNLLSNAIDAIDELIDQVETTTNEQSPTIWIRTAVMNDEKSILIEIADNGVGMPEEVQQRVFDQFFTTKPLGKGTGLGLAIAYEIIVEKHGGTLEVNSSPGEGAQFAITIPIQQALNYTPIEH</sequence>
<dbReference type="InterPro" id="IPR011006">
    <property type="entry name" value="CheY-like_superfamily"/>
</dbReference>
<dbReference type="GO" id="GO:0009927">
    <property type="term" value="F:histidine phosphotransfer kinase activity"/>
    <property type="evidence" value="ECO:0007669"/>
    <property type="project" value="TreeGrafter"/>
</dbReference>
<dbReference type="InterPro" id="IPR003661">
    <property type="entry name" value="HisK_dim/P_dom"/>
</dbReference>
<dbReference type="Proteomes" id="UP000599391">
    <property type="component" value="Unassembled WGS sequence"/>
</dbReference>
<accession>A0A8J7L569</accession>
<dbReference type="CDD" id="cd19920">
    <property type="entry name" value="REC_PA4781-like"/>
    <property type="match status" value="1"/>
</dbReference>
<dbReference type="InterPro" id="IPR005467">
    <property type="entry name" value="His_kinase_dom"/>
</dbReference>
<evidence type="ECO:0000256" key="4">
    <source>
        <dbReference type="ARBA" id="ARBA00022679"/>
    </source>
</evidence>
<evidence type="ECO:0000259" key="9">
    <source>
        <dbReference type="PROSITE" id="PS50110"/>
    </source>
</evidence>
<dbReference type="SUPFAM" id="SSF47384">
    <property type="entry name" value="Homodimeric domain of signal transducing histidine kinase"/>
    <property type="match status" value="1"/>
</dbReference>
<dbReference type="PROSITE" id="PS50109">
    <property type="entry name" value="HIS_KIN"/>
    <property type="match status" value="1"/>
</dbReference>
<dbReference type="PANTHER" id="PTHR43047:SF72">
    <property type="entry name" value="OSMOSENSING HISTIDINE PROTEIN KINASE SLN1"/>
    <property type="match status" value="1"/>
</dbReference>
<dbReference type="PRINTS" id="PR00344">
    <property type="entry name" value="BCTRLSENSOR"/>
</dbReference>
<dbReference type="GO" id="GO:0005886">
    <property type="term" value="C:plasma membrane"/>
    <property type="evidence" value="ECO:0007669"/>
    <property type="project" value="TreeGrafter"/>
</dbReference>
<comment type="caution">
    <text evidence="10">The sequence shown here is derived from an EMBL/GenBank/DDBJ whole genome shotgun (WGS) entry which is preliminary data.</text>
</comment>
<dbReference type="AlphaFoldDB" id="A0A8J7L569"/>
<dbReference type="Pfam" id="PF02518">
    <property type="entry name" value="HATPase_c"/>
    <property type="match status" value="1"/>
</dbReference>
<dbReference type="Gene3D" id="3.40.50.2300">
    <property type="match status" value="1"/>
</dbReference>
<dbReference type="Gene3D" id="1.10.287.130">
    <property type="match status" value="1"/>
</dbReference>
<evidence type="ECO:0000313" key="10">
    <source>
        <dbReference type="EMBL" id="MBH8555536.1"/>
    </source>
</evidence>
<evidence type="ECO:0000259" key="8">
    <source>
        <dbReference type="PROSITE" id="PS50109"/>
    </source>
</evidence>
<protein>
    <recommendedName>
        <fullName evidence="2">histidine kinase</fullName>
        <ecNumber evidence="2">2.7.13.3</ecNumber>
    </recommendedName>
</protein>
<dbReference type="InterPro" id="IPR003594">
    <property type="entry name" value="HATPase_dom"/>
</dbReference>
<evidence type="ECO:0000256" key="5">
    <source>
        <dbReference type="ARBA" id="ARBA00022777"/>
    </source>
</evidence>
<dbReference type="Gene3D" id="3.30.565.10">
    <property type="entry name" value="Histidine kinase-like ATPase, C-terminal domain"/>
    <property type="match status" value="1"/>
</dbReference>
<evidence type="ECO:0000256" key="6">
    <source>
        <dbReference type="ARBA" id="ARBA00023012"/>
    </source>
</evidence>
<keyword evidence="6" id="KW-0902">Two-component regulatory system</keyword>
<dbReference type="SMART" id="SM00387">
    <property type="entry name" value="HATPase_c"/>
    <property type="match status" value="1"/>
</dbReference>
<dbReference type="Gene3D" id="6.10.250.690">
    <property type="match status" value="1"/>
</dbReference>
<dbReference type="SMART" id="SM00448">
    <property type="entry name" value="REC"/>
    <property type="match status" value="1"/>
</dbReference>
<dbReference type="InterPro" id="IPR004358">
    <property type="entry name" value="Sig_transdc_His_kin-like_C"/>
</dbReference>
<dbReference type="SUPFAM" id="SSF55874">
    <property type="entry name" value="ATPase domain of HSP90 chaperone/DNA topoisomerase II/histidine kinase"/>
    <property type="match status" value="1"/>
</dbReference>
<dbReference type="PANTHER" id="PTHR43047">
    <property type="entry name" value="TWO-COMPONENT HISTIDINE PROTEIN KINASE"/>
    <property type="match status" value="1"/>
</dbReference>
<organism evidence="10 11">
    <name type="scientific">Atlanticothrix silvestris CENA357</name>
    <dbReference type="NCBI Taxonomy" id="1725252"/>
    <lineage>
        <taxon>Bacteria</taxon>
        <taxon>Bacillati</taxon>
        <taxon>Cyanobacteriota</taxon>
        <taxon>Cyanophyceae</taxon>
        <taxon>Nostocales</taxon>
        <taxon>Nodulariaceae</taxon>
        <taxon>Atlanticothrix</taxon>
        <taxon>Atlanticothrix silvestris</taxon>
    </lineage>
</organism>
<feature type="domain" description="Histidine kinase" evidence="8">
    <location>
        <begin position="148"/>
        <end position="406"/>
    </location>
</feature>
<evidence type="ECO:0000313" key="11">
    <source>
        <dbReference type="Proteomes" id="UP000599391"/>
    </source>
</evidence>
<comment type="catalytic activity">
    <reaction evidence="1">
        <text>ATP + protein L-histidine = ADP + protein N-phospho-L-histidine.</text>
        <dbReference type="EC" id="2.7.13.3"/>
    </reaction>
</comment>
<dbReference type="SUPFAM" id="SSF52172">
    <property type="entry name" value="CheY-like"/>
    <property type="match status" value="1"/>
</dbReference>
<evidence type="ECO:0000256" key="3">
    <source>
        <dbReference type="ARBA" id="ARBA00022553"/>
    </source>
</evidence>
<keyword evidence="5" id="KW-0418">Kinase</keyword>
<dbReference type="PROSITE" id="PS50110">
    <property type="entry name" value="RESPONSE_REGULATORY"/>
    <property type="match status" value="1"/>
</dbReference>
<evidence type="ECO:0000256" key="7">
    <source>
        <dbReference type="PROSITE-ProRule" id="PRU00169"/>
    </source>
</evidence>
<gene>
    <name evidence="10" type="ORF">I8751_24970</name>
</gene>